<name>A0A7X6M0C1_9NOCA</name>
<dbReference type="EMBL" id="JAAXPE010000023">
    <property type="protein sequence ID" value="NKY87913.1"/>
    <property type="molecule type" value="Genomic_DNA"/>
</dbReference>
<dbReference type="RefSeq" id="WP_040722176.1">
    <property type="nucleotide sequence ID" value="NZ_CAWPHS010000016.1"/>
</dbReference>
<dbReference type="NCBIfam" id="TIGR01869">
    <property type="entry name" value="casC_Cse4"/>
    <property type="match status" value="1"/>
</dbReference>
<sequence length="380" mass="40258">MTRMFVDVHILQTVPPSNINRDDTGSPKTAVYGGVPRARVSSQAWKRAARLMFRRDLDPGSLGVRTKRVVELVSEAIIALDETLTDCDDLAISVLKAAGIKELEKPTRKTKTDKASTEGDERAQSKYLVFLSATQIQRLAQLAVDSARGGKAVDKAEARAAAQTGNSVDVALFGRMIADAADLNVDAAAQVAHAISVHAVDTEFDYYTAVDDLSPDDNRGAGMIGTVEFNSSTLYRYATVDVAHLRRNLGDDAATVRAVEVFLNAIVTSMPTGKQNTFANRTLPDAVVISLRTDQPVNLVTAFEEPVNAAGAARAVAAAKALVARQRSIEEAFGDGTTENFVVAAGEGIEELAALAPPASFASVLASISARVEAALGSRS</sequence>
<proteinExistence type="predicted"/>
<dbReference type="InterPro" id="IPR010148">
    <property type="entry name" value="CRISPR-assoc_prot_CT1975"/>
</dbReference>
<dbReference type="Proteomes" id="UP000523447">
    <property type="component" value="Unassembled WGS sequence"/>
</dbReference>
<evidence type="ECO:0000313" key="1">
    <source>
        <dbReference type="EMBL" id="NKY87913.1"/>
    </source>
</evidence>
<accession>A0A7X6M0C1</accession>
<reference evidence="1 2" key="1">
    <citation type="submission" date="2020-04" db="EMBL/GenBank/DDBJ databases">
        <title>MicrobeNet Type strains.</title>
        <authorList>
            <person name="Nicholson A.C."/>
        </authorList>
    </citation>
    <scope>NUCLEOTIDE SEQUENCE [LARGE SCALE GENOMIC DNA]</scope>
    <source>
        <strain evidence="1 2">DSM 44445</strain>
    </source>
</reference>
<comment type="caution">
    <text evidence="1">The sequence shown here is derived from an EMBL/GenBank/DDBJ whole genome shotgun (WGS) entry which is preliminary data.</text>
</comment>
<dbReference type="Pfam" id="PF09344">
    <property type="entry name" value="Cas_CT1975"/>
    <property type="match status" value="1"/>
</dbReference>
<keyword evidence="2" id="KW-1185">Reference proteome</keyword>
<organism evidence="1 2">
    <name type="scientific">Nocardia veterana</name>
    <dbReference type="NCBI Taxonomy" id="132249"/>
    <lineage>
        <taxon>Bacteria</taxon>
        <taxon>Bacillati</taxon>
        <taxon>Actinomycetota</taxon>
        <taxon>Actinomycetes</taxon>
        <taxon>Mycobacteriales</taxon>
        <taxon>Nocardiaceae</taxon>
        <taxon>Nocardia</taxon>
    </lineage>
</organism>
<dbReference type="AlphaFoldDB" id="A0A7X6M0C1"/>
<gene>
    <name evidence="1" type="primary">cas7e</name>
    <name evidence="1" type="ORF">HGA07_20075</name>
</gene>
<protein>
    <submittedName>
        <fullName evidence="1">Type I-E CRISPR-associated protein Cas7/Cse4/CasC</fullName>
    </submittedName>
</protein>
<evidence type="ECO:0000313" key="2">
    <source>
        <dbReference type="Proteomes" id="UP000523447"/>
    </source>
</evidence>